<dbReference type="Gene3D" id="3.40.50.300">
    <property type="entry name" value="P-loop containing nucleotide triphosphate hydrolases"/>
    <property type="match status" value="1"/>
</dbReference>
<evidence type="ECO:0000313" key="6">
    <source>
        <dbReference type="EMBL" id="RZO28779.1"/>
    </source>
</evidence>
<evidence type="ECO:0000256" key="4">
    <source>
        <dbReference type="ARBA" id="ARBA00023004"/>
    </source>
</evidence>
<proteinExistence type="predicted"/>
<evidence type="ECO:0000256" key="1">
    <source>
        <dbReference type="ARBA" id="ARBA00022723"/>
    </source>
</evidence>
<evidence type="ECO:0000256" key="3">
    <source>
        <dbReference type="ARBA" id="ARBA00022840"/>
    </source>
</evidence>
<dbReference type="CDD" id="cd02037">
    <property type="entry name" value="Mrp_NBP35"/>
    <property type="match status" value="1"/>
</dbReference>
<dbReference type="InterPro" id="IPR044304">
    <property type="entry name" value="NUBPL-like"/>
</dbReference>
<keyword evidence="1" id="KW-0479">Metal-binding</keyword>
<dbReference type="PANTHER" id="PTHR42961:SF2">
    <property type="entry name" value="IRON-SULFUR PROTEIN NUBPL"/>
    <property type="match status" value="1"/>
</dbReference>
<accession>A0A520N5W7</accession>
<dbReference type="Proteomes" id="UP000315283">
    <property type="component" value="Unassembled WGS sequence"/>
</dbReference>
<dbReference type="SUPFAM" id="SSF52540">
    <property type="entry name" value="P-loop containing nucleoside triphosphate hydrolases"/>
    <property type="match status" value="1"/>
</dbReference>
<dbReference type="AlphaFoldDB" id="A0A520N5W7"/>
<evidence type="ECO:0000256" key="2">
    <source>
        <dbReference type="ARBA" id="ARBA00022741"/>
    </source>
</evidence>
<dbReference type="GO" id="GO:0016226">
    <property type="term" value="P:iron-sulfur cluster assembly"/>
    <property type="evidence" value="ECO:0007669"/>
    <property type="project" value="InterPro"/>
</dbReference>
<organism evidence="6 7">
    <name type="scientific">SAR86 cluster bacterium</name>
    <dbReference type="NCBI Taxonomy" id="2030880"/>
    <lineage>
        <taxon>Bacteria</taxon>
        <taxon>Pseudomonadati</taxon>
        <taxon>Pseudomonadota</taxon>
        <taxon>Gammaproteobacteria</taxon>
        <taxon>SAR86 cluster</taxon>
    </lineage>
</organism>
<keyword evidence="4" id="KW-0408">Iron</keyword>
<dbReference type="InterPro" id="IPR019591">
    <property type="entry name" value="Mrp/NBP35_ATP-bd"/>
</dbReference>
<dbReference type="GO" id="GO:0005524">
    <property type="term" value="F:ATP binding"/>
    <property type="evidence" value="ECO:0007669"/>
    <property type="project" value="UniProtKB-KW"/>
</dbReference>
<evidence type="ECO:0000256" key="5">
    <source>
        <dbReference type="ARBA" id="ARBA00023014"/>
    </source>
</evidence>
<dbReference type="GO" id="GO:0046872">
    <property type="term" value="F:metal ion binding"/>
    <property type="evidence" value="ECO:0007669"/>
    <property type="project" value="UniProtKB-KW"/>
</dbReference>
<keyword evidence="3 6" id="KW-0067">ATP-binding</keyword>
<dbReference type="GO" id="GO:0140663">
    <property type="term" value="F:ATP-dependent FeS chaperone activity"/>
    <property type="evidence" value="ECO:0007669"/>
    <property type="project" value="InterPro"/>
</dbReference>
<gene>
    <name evidence="6" type="ORF">EVA97_01830</name>
</gene>
<dbReference type="PROSITE" id="PS01215">
    <property type="entry name" value="MRP"/>
    <property type="match status" value="1"/>
</dbReference>
<dbReference type="InterPro" id="IPR027417">
    <property type="entry name" value="P-loop_NTPase"/>
</dbReference>
<dbReference type="EMBL" id="SHBJ01000008">
    <property type="protein sequence ID" value="RZO28779.1"/>
    <property type="molecule type" value="Genomic_DNA"/>
</dbReference>
<dbReference type="PANTHER" id="PTHR42961">
    <property type="entry name" value="IRON-SULFUR PROTEIN NUBPL"/>
    <property type="match status" value="1"/>
</dbReference>
<keyword evidence="2" id="KW-0547">Nucleotide-binding</keyword>
<comment type="caution">
    <text evidence="6">The sequence shown here is derived from an EMBL/GenBank/DDBJ whole genome shotgun (WGS) entry which is preliminary data.</text>
</comment>
<sequence length="226" mass="25083">MGIKKIIAFGSAKGGVGKSSITASIAIGLSKKYKVGILDADIYGPNQDLLFKIYEKPDLSSTKIITPIKRNNIDIISMGFFLDSNTSATWRGPLLSGAIKQIINSSKWGNLDFLLIDMPPGTGDSYLTIFNELSVDHFILITSSNKLSISDSKRTISMLNKLDINILGYIENNIFDMSNSGNDNLFPKDDIHKLGTFKFNKNMYDFDPSYNNPDNKDIIIKIENII</sequence>
<dbReference type="InterPro" id="IPR000808">
    <property type="entry name" value="Mrp-like_CS"/>
</dbReference>
<dbReference type="GO" id="GO:0051539">
    <property type="term" value="F:4 iron, 4 sulfur cluster binding"/>
    <property type="evidence" value="ECO:0007669"/>
    <property type="project" value="TreeGrafter"/>
</dbReference>
<evidence type="ECO:0000313" key="7">
    <source>
        <dbReference type="Proteomes" id="UP000315283"/>
    </source>
</evidence>
<protein>
    <submittedName>
        <fullName evidence="6">ATP-binding protein</fullName>
    </submittedName>
</protein>
<reference evidence="6 7" key="1">
    <citation type="submission" date="2019-02" db="EMBL/GenBank/DDBJ databases">
        <title>Prokaryotic population dynamics and viral predation in marine succession experiment using metagenomics: the confinement effect.</title>
        <authorList>
            <person name="Haro-Moreno J.M."/>
            <person name="Rodriguez-Valera F."/>
            <person name="Lopez-Perez M."/>
        </authorList>
    </citation>
    <scope>NUCLEOTIDE SEQUENCE [LARGE SCALE GENOMIC DNA]</scope>
    <source>
        <strain evidence="6">MED-G164</strain>
    </source>
</reference>
<name>A0A520N5W7_9GAMM</name>
<dbReference type="InterPro" id="IPR033756">
    <property type="entry name" value="YlxH/NBP35"/>
</dbReference>
<dbReference type="Pfam" id="PF10609">
    <property type="entry name" value="ParA"/>
    <property type="match status" value="1"/>
</dbReference>
<keyword evidence="5" id="KW-0411">Iron-sulfur</keyword>